<feature type="region of interest" description="Disordered" evidence="5">
    <location>
        <begin position="461"/>
        <end position="528"/>
    </location>
</feature>
<organism evidence="7 8">
    <name type="scientific">Desmophyllum pertusum</name>
    <dbReference type="NCBI Taxonomy" id="174260"/>
    <lineage>
        <taxon>Eukaryota</taxon>
        <taxon>Metazoa</taxon>
        <taxon>Cnidaria</taxon>
        <taxon>Anthozoa</taxon>
        <taxon>Hexacorallia</taxon>
        <taxon>Scleractinia</taxon>
        <taxon>Caryophylliina</taxon>
        <taxon>Caryophylliidae</taxon>
        <taxon>Desmophyllum</taxon>
    </lineage>
</organism>
<keyword evidence="1" id="KW-0732">Signal</keyword>
<dbReference type="SMART" id="SM00408">
    <property type="entry name" value="IGc2"/>
    <property type="match status" value="2"/>
</dbReference>
<evidence type="ECO:0000313" key="7">
    <source>
        <dbReference type="EMBL" id="KAJ7383081.1"/>
    </source>
</evidence>
<feature type="compositionally biased region" description="Basic and acidic residues" evidence="5">
    <location>
        <begin position="461"/>
        <end position="470"/>
    </location>
</feature>
<dbReference type="PANTHER" id="PTHR12231">
    <property type="entry name" value="CTX-RELATED TYPE I TRANSMEMBRANE PROTEIN"/>
    <property type="match status" value="1"/>
</dbReference>
<evidence type="ECO:0000256" key="1">
    <source>
        <dbReference type="ARBA" id="ARBA00022729"/>
    </source>
</evidence>
<dbReference type="EMBL" id="MU825907">
    <property type="protein sequence ID" value="KAJ7383081.1"/>
    <property type="molecule type" value="Genomic_DNA"/>
</dbReference>
<dbReference type="Gene3D" id="2.60.40.10">
    <property type="entry name" value="Immunoglobulins"/>
    <property type="match status" value="2"/>
</dbReference>
<dbReference type="AlphaFoldDB" id="A0A9X0D1C7"/>
<dbReference type="Pfam" id="PF13927">
    <property type="entry name" value="Ig_3"/>
    <property type="match status" value="2"/>
</dbReference>
<name>A0A9X0D1C7_9CNID</name>
<dbReference type="PROSITE" id="PS50835">
    <property type="entry name" value="IG_LIKE"/>
    <property type="match status" value="2"/>
</dbReference>
<evidence type="ECO:0000259" key="6">
    <source>
        <dbReference type="PROSITE" id="PS50835"/>
    </source>
</evidence>
<dbReference type="OrthoDB" id="5986421at2759"/>
<keyword evidence="2" id="KW-0677">Repeat</keyword>
<feature type="region of interest" description="Disordered" evidence="5">
    <location>
        <begin position="409"/>
        <end position="435"/>
    </location>
</feature>
<feature type="domain" description="Ig-like" evidence="6">
    <location>
        <begin position="94"/>
        <end position="175"/>
    </location>
</feature>
<keyword evidence="3" id="KW-1015">Disulfide bond</keyword>
<comment type="caution">
    <text evidence="7">The sequence shown here is derived from an EMBL/GenBank/DDBJ whole genome shotgun (WGS) entry which is preliminary data.</text>
</comment>
<protein>
    <recommendedName>
        <fullName evidence="6">Ig-like domain-containing protein</fullName>
    </recommendedName>
</protein>
<dbReference type="InterPro" id="IPR013783">
    <property type="entry name" value="Ig-like_fold"/>
</dbReference>
<dbReference type="InterPro" id="IPR003599">
    <property type="entry name" value="Ig_sub"/>
</dbReference>
<evidence type="ECO:0000313" key="8">
    <source>
        <dbReference type="Proteomes" id="UP001163046"/>
    </source>
</evidence>
<keyword evidence="4" id="KW-0393">Immunoglobulin domain</keyword>
<evidence type="ECO:0000256" key="3">
    <source>
        <dbReference type="ARBA" id="ARBA00023157"/>
    </source>
</evidence>
<accession>A0A9X0D1C7</accession>
<keyword evidence="8" id="KW-1185">Reference proteome</keyword>
<dbReference type="Proteomes" id="UP001163046">
    <property type="component" value="Unassembled WGS sequence"/>
</dbReference>
<sequence>MAEKREHSSAPDSHSCSSKLVCPVSIVSLLICTAALVRVEIINQRVHSVEDLLAEGSKVSIDAPSYKQSERVESVGEFDNKVTKEGRDATEAPPRVQLAQGPTYAKSGQNVTLPKCHVTGYPAPVITWRKIPGPLPKDRTVQDGGVLSVVGAEKHNIGSYVCNAKNSLGEASAVTSLVIWSVPTFNTKPPETVNKAIGDELSLSCSATGDPPPTVSWKRSKGAWEEERMKVHKGILNISSLTESDSGIYICEAKVPYYTIEARTELVVAIYFTTNGRKGRAGIIQKFTVPRSSRYLIKAWGARGGTHSYNYGYNPGTYYGGKGALKEATFRLTKGTVLNIVVGQRGGDSVEVKGGKSTTRTATELGLSVEDNAGTGGGGGSFAYTTSNVLLLAAGGGGGASSGYNGVDGQAGTSGTSSVGKDSSHVRKGGTGGQPGECNTAGASYHGGVGAGWFAQGCARADSHHGERGGSRAQGWIGGQAGTMNSGNNGGPAPGAVGGFGGGGGGSEDSGASGGGGGYSGEEVAPVDTKPEGEVARIAVVIVVLV</sequence>
<dbReference type="SMART" id="SM00409">
    <property type="entry name" value="IG"/>
    <property type="match status" value="2"/>
</dbReference>
<dbReference type="InterPro" id="IPR003598">
    <property type="entry name" value="Ig_sub2"/>
</dbReference>
<evidence type="ECO:0000256" key="5">
    <source>
        <dbReference type="SAM" id="MobiDB-lite"/>
    </source>
</evidence>
<dbReference type="InterPro" id="IPR051170">
    <property type="entry name" value="Neural/epithelial_adhesion"/>
</dbReference>
<dbReference type="SUPFAM" id="SSF48726">
    <property type="entry name" value="Immunoglobulin"/>
    <property type="match status" value="2"/>
</dbReference>
<dbReference type="InterPro" id="IPR007110">
    <property type="entry name" value="Ig-like_dom"/>
</dbReference>
<evidence type="ECO:0000256" key="4">
    <source>
        <dbReference type="ARBA" id="ARBA00023319"/>
    </source>
</evidence>
<feature type="domain" description="Ig-like" evidence="6">
    <location>
        <begin position="183"/>
        <end position="261"/>
    </location>
</feature>
<evidence type="ECO:0000256" key="2">
    <source>
        <dbReference type="ARBA" id="ARBA00022737"/>
    </source>
</evidence>
<dbReference type="PANTHER" id="PTHR12231:SF253">
    <property type="entry name" value="DPR-INTERACTING PROTEIN ETA, ISOFORM B-RELATED"/>
    <property type="match status" value="1"/>
</dbReference>
<reference evidence="7" key="1">
    <citation type="submission" date="2023-01" db="EMBL/GenBank/DDBJ databases">
        <title>Genome assembly of the deep-sea coral Lophelia pertusa.</title>
        <authorList>
            <person name="Herrera S."/>
            <person name="Cordes E."/>
        </authorList>
    </citation>
    <scope>NUCLEOTIDE SEQUENCE</scope>
    <source>
        <strain evidence="7">USNM1676648</strain>
        <tissue evidence="7">Polyp</tissue>
    </source>
</reference>
<gene>
    <name evidence="7" type="ORF">OS493_030968</name>
</gene>
<dbReference type="InterPro" id="IPR036179">
    <property type="entry name" value="Ig-like_dom_sf"/>
</dbReference>
<feature type="compositionally biased region" description="Polar residues" evidence="5">
    <location>
        <begin position="411"/>
        <end position="421"/>
    </location>
</feature>
<feature type="compositionally biased region" description="Gly residues" evidence="5">
    <location>
        <begin position="488"/>
        <end position="520"/>
    </location>
</feature>
<proteinExistence type="predicted"/>